<proteinExistence type="predicted"/>
<dbReference type="VEuPathDB" id="GiardiaDB:QR46_2529"/>
<evidence type="ECO:0000313" key="1">
    <source>
        <dbReference type="EMBL" id="KWX13456.1"/>
    </source>
</evidence>
<gene>
    <name evidence="1" type="ORF">QR46_2529</name>
</gene>
<dbReference type="AlphaFoldDB" id="A0A132NTR0"/>
<protein>
    <submittedName>
        <fullName evidence="1">Uncharacterized protein</fullName>
    </submittedName>
</protein>
<comment type="caution">
    <text evidence="1">The sequence shown here is derived from an EMBL/GenBank/DDBJ whole genome shotgun (WGS) entry which is preliminary data.</text>
</comment>
<sequence>MATSGQVSNQNADACTTCDQVNISGSMAHVSTHQIVPKPLPQGRQQPWKWVCIVLDTASEGTPNCQACSEDLRTLEYLPCNNDKKLGPTKQCEPDPQCPRGTTARRVLQRRLQGALQDDSVQQGPPRSAVGIRCESELPRTLRCHRPHTLPLLRSLSVDHIIYSTLKGLLQVLVIGRCLRHSEVPAVGVGGLAYAGGGCLGAHEVAGGAGGAVAAPHVEEVSIGTLGADTFRALVIISITST</sequence>
<dbReference type="Proteomes" id="UP000070089">
    <property type="component" value="Unassembled WGS sequence"/>
</dbReference>
<dbReference type="EMBL" id="JXTI01000068">
    <property type="protein sequence ID" value="KWX13456.1"/>
    <property type="molecule type" value="Genomic_DNA"/>
</dbReference>
<reference evidence="1 2" key="1">
    <citation type="journal article" date="2015" name="Mol. Biochem. Parasitol.">
        <title>Identification of polymorphic genes for use in assemblage B genotyping assays through comparative genomics of multiple assemblage B Giardia duodenalis isolates.</title>
        <authorList>
            <person name="Wielinga C."/>
            <person name="Thompson R.C."/>
            <person name="Monis P."/>
            <person name="Ryan U."/>
        </authorList>
    </citation>
    <scope>NUCLEOTIDE SEQUENCE [LARGE SCALE GENOMIC DNA]</scope>
    <source>
        <strain evidence="1 2">BAH15c1</strain>
    </source>
</reference>
<evidence type="ECO:0000313" key="2">
    <source>
        <dbReference type="Proteomes" id="UP000070089"/>
    </source>
</evidence>
<name>A0A132NTR0_GIAIN</name>
<organism evidence="1 2">
    <name type="scientific">Giardia duodenalis assemblage B</name>
    <dbReference type="NCBI Taxonomy" id="1394984"/>
    <lineage>
        <taxon>Eukaryota</taxon>
        <taxon>Metamonada</taxon>
        <taxon>Diplomonadida</taxon>
        <taxon>Hexamitidae</taxon>
        <taxon>Giardiinae</taxon>
        <taxon>Giardia</taxon>
    </lineage>
</organism>
<accession>A0A132NTR0</accession>